<dbReference type="EMBL" id="JACHIA010000015">
    <property type="protein sequence ID" value="MBB6072493.1"/>
    <property type="molecule type" value="Genomic_DNA"/>
</dbReference>
<dbReference type="Pfam" id="PF00534">
    <property type="entry name" value="Glycos_transf_1"/>
    <property type="match status" value="1"/>
</dbReference>
<evidence type="ECO:0000313" key="4">
    <source>
        <dbReference type="EMBL" id="MBB6072493.1"/>
    </source>
</evidence>
<evidence type="ECO:0000313" key="5">
    <source>
        <dbReference type="Proteomes" id="UP000582837"/>
    </source>
</evidence>
<reference evidence="4 5" key="1">
    <citation type="submission" date="2020-08" db="EMBL/GenBank/DDBJ databases">
        <title>Genomic Encyclopedia of Type Strains, Phase IV (KMG-IV): sequencing the most valuable type-strain genomes for metagenomic binning, comparative biology and taxonomic classification.</title>
        <authorList>
            <person name="Goeker M."/>
        </authorList>
    </citation>
    <scope>NUCLEOTIDE SEQUENCE [LARGE SCALE GENOMIC DNA]</scope>
    <source>
        <strain evidence="4 5">DSM 29007</strain>
    </source>
</reference>
<protein>
    <submittedName>
        <fullName evidence="4">Glycosyltransferase involved in cell wall biosynthesis</fullName>
    </submittedName>
</protein>
<dbReference type="PANTHER" id="PTHR12526:SF510">
    <property type="entry name" value="D-INOSITOL 3-PHOSPHATE GLYCOSYLTRANSFERASE"/>
    <property type="match status" value="1"/>
</dbReference>
<dbReference type="RefSeq" id="WP_170038241.1">
    <property type="nucleotide sequence ID" value="NZ_JABDTL010000002.1"/>
</dbReference>
<comment type="caution">
    <text evidence="4">The sequence shown here is derived from an EMBL/GenBank/DDBJ whole genome shotgun (WGS) entry which is preliminary data.</text>
</comment>
<dbReference type="AlphaFoldDB" id="A0A841H3E0"/>
<keyword evidence="1" id="KW-0328">Glycosyltransferase</keyword>
<proteinExistence type="predicted"/>
<evidence type="ECO:0000256" key="2">
    <source>
        <dbReference type="ARBA" id="ARBA00022679"/>
    </source>
</evidence>
<feature type="domain" description="Glycosyl transferase family 1" evidence="3">
    <location>
        <begin position="213"/>
        <end position="352"/>
    </location>
</feature>
<name>A0A841H3E0_9BACT</name>
<organism evidence="4 5">
    <name type="scientific">Longimicrobium terrae</name>
    <dbReference type="NCBI Taxonomy" id="1639882"/>
    <lineage>
        <taxon>Bacteria</taxon>
        <taxon>Pseudomonadati</taxon>
        <taxon>Gemmatimonadota</taxon>
        <taxon>Longimicrobiia</taxon>
        <taxon>Longimicrobiales</taxon>
        <taxon>Longimicrobiaceae</taxon>
        <taxon>Longimicrobium</taxon>
    </lineage>
</organism>
<evidence type="ECO:0000256" key="1">
    <source>
        <dbReference type="ARBA" id="ARBA00022676"/>
    </source>
</evidence>
<dbReference type="PANTHER" id="PTHR12526">
    <property type="entry name" value="GLYCOSYLTRANSFERASE"/>
    <property type="match status" value="1"/>
</dbReference>
<gene>
    <name evidence="4" type="ORF">HNQ61_004155</name>
</gene>
<dbReference type="SUPFAM" id="SSF53756">
    <property type="entry name" value="UDP-Glycosyltransferase/glycogen phosphorylase"/>
    <property type="match status" value="1"/>
</dbReference>
<sequence>MSSVSAPRPVRRALRPAPDWSGRVVLYHNVVAPYRHALFQELARRMALDVWFSVRTTRDRKWSTRVPAGYDHRFLDGWSVYGFNRPLIFCPGLIRDLRRARPQAVIAVLTRSNAVDVLRICRWGRRAGVPVVLWIGAVEPDPAFTTDVPRALDRLFERYYRKAIREATGYVYYSELSRRWAERRGARGPGTSGTQVLPPAPVPPRLEAHHGRDDLVMLYVGKLEHRKGVDLLIRAAADLEPEVRRRLLVRIAGEGPMAAMLPELTEAGIRYEFLGHTDRDELWKVYRDADLTVLASRHDPWANILNESMSMGTPVLISRQAGGAELGGRAGWVCDLRDPASLPRELARALAECRDSGRRRDAVRAEREYRPDTSADRIATLMRQLVDGPAVPERLLSRTG</sequence>
<keyword evidence="2 4" id="KW-0808">Transferase</keyword>
<keyword evidence="5" id="KW-1185">Reference proteome</keyword>
<dbReference type="Gene3D" id="3.40.50.2000">
    <property type="entry name" value="Glycogen Phosphorylase B"/>
    <property type="match status" value="2"/>
</dbReference>
<evidence type="ECO:0000259" key="3">
    <source>
        <dbReference type="Pfam" id="PF00534"/>
    </source>
</evidence>
<dbReference type="Proteomes" id="UP000582837">
    <property type="component" value="Unassembled WGS sequence"/>
</dbReference>
<dbReference type="GO" id="GO:0016757">
    <property type="term" value="F:glycosyltransferase activity"/>
    <property type="evidence" value="ECO:0007669"/>
    <property type="project" value="UniProtKB-KW"/>
</dbReference>
<dbReference type="InterPro" id="IPR001296">
    <property type="entry name" value="Glyco_trans_1"/>
</dbReference>
<accession>A0A841H3E0</accession>